<evidence type="ECO:0000256" key="2">
    <source>
        <dbReference type="ARBA" id="ARBA00022771"/>
    </source>
</evidence>
<feature type="domain" description="C3H1-type" evidence="7">
    <location>
        <begin position="380"/>
        <end position="408"/>
    </location>
</feature>
<feature type="zinc finger region" description="C3H1-type" evidence="5">
    <location>
        <begin position="245"/>
        <end position="273"/>
    </location>
</feature>
<dbReference type="InterPro" id="IPR050974">
    <property type="entry name" value="Plant_ZF_CCCH"/>
</dbReference>
<keyword evidence="3 5" id="KW-0862">Zinc</keyword>
<evidence type="ECO:0000313" key="8">
    <source>
        <dbReference type="EMBL" id="KAJ9140220.1"/>
    </source>
</evidence>
<keyword evidence="9" id="KW-1185">Reference proteome</keyword>
<evidence type="ECO:0000256" key="1">
    <source>
        <dbReference type="ARBA" id="ARBA00022723"/>
    </source>
</evidence>
<dbReference type="PROSITE" id="PS50103">
    <property type="entry name" value="ZF_C3H1"/>
    <property type="match status" value="5"/>
</dbReference>
<keyword evidence="1 5" id="KW-0479">Metal-binding</keyword>
<keyword evidence="2 5" id="KW-0863">Zinc-finger</keyword>
<feature type="compositionally biased region" description="Basic and acidic residues" evidence="6">
    <location>
        <begin position="78"/>
        <end position="94"/>
    </location>
</feature>
<feature type="domain" description="C3H1-type" evidence="7">
    <location>
        <begin position="245"/>
        <end position="273"/>
    </location>
</feature>
<feature type="zinc finger region" description="C3H1-type" evidence="5">
    <location>
        <begin position="380"/>
        <end position="408"/>
    </location>
</feature>
<feature type="zinc finger region" description="C3H1-type" evidence="5">
    <location>
        <begin position="192"/>
        <end position="220"/>
    </location>
</feature>
<dbReference type="SMART" id="SM00356">
    <property type="entry name" value="ZnF_C3H1"/>
    <property type="match status" value="5"/>
</dbReference>
<dbReference type="PANTHER" id="PTHR12506">
    <property type="entry name" value="PROTEIN PHOSPHATASE RELATED"/>
    <property type="match status" value="1"/>
</dbReference>
<evidence type="ECO:0000256" key="6">
    <source>
        <dbReference type="SAM" id="MobiDB-lite"/>
    </source>
</evidence>
<feature type="domain" description="C3H1-type" evidence="7">
    <location>
        <begin position="426"/>
        <end position="454"/>
    </location>
</feature>
<evidence type="ECO:0000313" key="9">
    <source>
        <dbReference type="Proteomes" id="UP001174677"/>
    </source>
</evidence>
<dbReference type="Proteomes" id="UP001174677">
    <property type="component" value="Chromosome 17"/>
</dbReference>
<dbReference type="PANTHER" id="PTHR12506:SF20">
    <property type="entry name" value="ZINC FINGER CCCH DOMAIN-CONTAINING PROTEIN 67"/>
    <property type="match status" value="1"/>
</dbReference>
<sequence>MEYSEASNFLTNAADTNPKLGFQSSFNADSDSDQTLELGKKLERKPLYLTEAGVVFEEAAPDIAVVEKVYEKLEKQLHLKEDEEDKHSIERNQDDYFNSVESIDGEEHNSYDKEDNDNNDEKLDDEAEEKNESINGNRRHQYPVRPEAEDCAFYMKTGTCKFGSNCKFNHPVRRKSQATKEKVKEREEAAERSDQTECKYYLRTGGCKYGKACRYNHSRAKTPVLPAKTTVFPVLELNFLGLPIRLGERECPYYMRNGSCKYGVNCRFNHPDPTAAGGSDPPSAFSNGGAAALQSSSQSSVASWSSPRGLNEAAPFPIMFSPTQGVPSQNPEWNGYQGPAFPPERRSIHPGSAYVISNPATDTNVYAHQQQMTFDEYPERPGQPECSYYLKTGGCKFKSNCKYHHPKNQIPKSPPCALSDKGLPLRPGQHICSYYSRYGICKFGPACKFDHSIQPASMTGSAEDQGTPFSDSLAKDESRMSETGNQSDTAIQQPE</sequence>
<feature type="region of interest" description="Disordered" evidence="6">
    <location>
        <begin position="456"/>
        <end position="495"/>
    </location>
</feature>
<evidence type="ECO:0000256" key="5">
    <source>
        <dbReference type="PROSITE-ProRule" id="PRU00723"/>
    </source>
</evidence>
<feature type="compositionally biased region" description="Polar residues" evidence="6">
    <location>
        <begin position="481"/>
        <end position="495"/>
    </location>
</feature>
<feature type="region of interest" description="Disordered" evidence="6">
    <location>
        <begin position="102"/>
        <end position="139"/>
    </location>
</feature>
<gene>
    <name evidence="8" type="ORF">P3X46_030893</name>
</gene>
<feature type="region of interest" description="Disordered" evidence="6">
    <location>
        <begin position="78"/>
        <end position="97"/>
    </location>
</feature>
<dbReference type="InterPro" id="IPR000571">
    <property type="entry name" value="Znf_CCCH"/>
</dbReference>
<reference evidence="8" key="1">
    <citation type="journal article" date="2023" name="Plant Biotechnol. J.">
        <title>Chromosome-level wild Hevea brasiliensis genome provides new tools for genomic-assisted breeding and valuable loci to elevate rubber yield.</title>
        <authorList>
            <person name="Cheng H."/>
            <person name="Song X."/>
            <person name="Hu Y."/>
            <person name="Wu T."/>
            <person name="Yang Q."/>
            <person name="An Z."/>
            <person name="Feng S."/>
            <person name="Deng Z."/>
            <person name="Wu W."/>
            <person name="Zeng X."/>
            <person name="Tu M."/>
            <person name="Wang X."/>
            <person name="Huang H."/>
        </authorList>
    </citation>
    <scope>NUCLEOTIDE SEQUENCE</scope>
    <source>
        <strain evidence="8">MT/VB/25A 57/8</strain>
    </source>
</reference>
<organism evidence="8 9">
    <name type="scientific">Hevea brasiliensis</name>
    <name type="common">Para rubber tree</name>
    <name type="synonym">Siphonia brasiliensis</name>
    <dbReference type="NCBI Taxonomy" id="3981"/>
    <lineage>
        <taxon>Eukaryota</taxon>
        <taxon>Viridiplantae</taxon>
        <taxon>Streptophyta</taxon>
        <taxon>Embryophyta</taxon>
        <taxon>Tracheophyta</taxon>
        <taxon>Spermatophyta</taxon>
        <taxon>Magnoliopsida</taxon>
        <taxon>eudicotyledons</taxon>
        <taxon>Gunneridae</taxon>
        <taxon>Pentapetalae</taxon>
        <taxon>rosids</taxon>
        <taxon>fabids</taxon>
        <taxon>Malpighiales</taxon>
        <taxon>Euphorbiaceae</taxon>
        <taxon>Crotonoideae</taxon>
        <taxon>Micrandreae</taxon>
        <taxon>Hevea</taxon>
    </lineage>
</organism>
<evidence type="ECO:0000256" key="3">
    <source>
        <dbReference type="ARBA" id="ARBA00022833"/>
    </source>
</evidence>
<evidence type="ECO:0000256" key="4">
    <source>
        <dbReference type="ARBA" id="ARBA00023125"/>
    </source>
</evidence>
<dbReference type="Gene3D" id="2.30.30.1190">
    <property type="match status" value="2"/>
</dbReference>
<feature type="compositionally biased region" description="Polar residues" evidence="6">
    <location>
        <begin position="456"/>
        <end position="470"/>
    </location>
</feature>
<feature type="zinc finger region" description="C3H1-type" evidence="5">
    <location>
        <begin position="145"/>
        <end position="173"/>
    </location>
</feature>
<accession>A0ABQ9KLQ1</accession>
<feature type="zinc finger region" description="C3H1-type" evidence="5">
    <location>
        <begin position="426"/>
        <end position="454"/>
    </location>
</feature>
<dbReference type="Gene3D" id="4.10.1000.10">
    <property type="entry name" value="Zinc finger, CCCH-type"/>
    <property type="match status" value="2"/>
</dbReference>
<protein>
    <recommendedName>
        <fullName evidence="7">C3H1-type domain-containing protein</fullName>
    </recommendedName>
</protein>
<feature type="region of interest" description="Disordered" evidence="6">
    <location>
        <begin position="1"/>
        <end position="33"/>
    </location>
</feature>
<dbReference type="InterPro" id="IPR036855">
    <property type="entry name" value="Znf_CCCH_sf"/>
</dbReference>
<name>A0ABQ9KLQ1_HEVBR</name>
<feature type="domain" description="C3H1-type" evidence="7">
    <location>
        <begin position="145"/>
        <end position="173"/>
    </location>
</feature>
<keyword evidence="4" id="KW-0238">DNA-binding</keyword>
<feature type="compositionally biased region" description="Polar residues" evidence="6">
    <location>
        <begin position="1"/>
        <end position="15"/>
    </location>
</feature>
<dbReference type="EMBL" id="JARPOI010000017">
    <property type="protein sequence ID" value="KAJ9140220.1"/>
    <property type="molecule type" value="Genomic_DNA"/>
</dbReference>
<dbReference type="SUPFAM" id="SSF90229">
    <property type="entry name" value="CCCH zinc finger"/>
    <property type="match status" value="5"/>
</dbReference>
<dbReference type="Pfam" id="PF00642">
    <property type="entry name" value="zf-CCCH"/>
    <property type="match status" value="5"/>
</dbReference>
<evidence type="ECO:0000259" key="7">
    <source>
        <dbReference type="PROSITE" id="PS50103"/>
    </source>
</evidence>
<feature type="compositionally biased region" description="Polar residues" evidence="6">
    <location>
        <begin position="22"/>
        <end position="33"/>
    </location>
</feature>
<feature type="compositionally biased region" description="Acidic residues" evidence="6">
    <location>
        <begin position="114"/>
        <end position="129"/>
    </location>
</feature>
<comment type="caution">
    <text evidence="8">The sequence shown here is derived from an EMBL/GenBank/DDBJ whole genome shotgun (WGS) entry which is preliminary data.</text>
</comment>
<feature type="domain" description="C3H1-type" evidence="7">
    <location>
        <begin position="192"/>
        <end position="220"/>
    </location>
</feature>
<proteinExistence type="predicted"/>